<dbReference type="EMBL" id="JAULRT010000032">
    <property type="protein sequence ID" value="MDO3380985.1"/>
    <property type="molecule type" value="Genomic_DNA"/>
</dbReference>
<sequence>MNNFTDGISRKTRLVSALMAAALLGACGGGSDSGGSSSSVVTSSSQSSVSSESSQSSSESSSSAGGGNTAPLVDAGVDMSVAAGEAVTLTAQAQDDDGEVVSLIWEQVSGPRTPLNPVDIDEGVYSFQAPNTGVDATAAMQFRLTAMDDDGAASSDTVMVTVSRVNQPPVVEVGNFRTVADQSTVTLSATAYDPDGEIVSYQWQQVDGMAVELSNATSNTASFTLPALEQQERLRFSLRVEDGEGASASDAITIVVASSDAPIVSLDFPPVKGVFNGSDIDVFGSVNLAESAELDRVVVDAGVAPVTATITEDGHWRASGVLLPEGVASATVEIAAYDNQGRVGYAESELRLGENLRTGSGELWIQSTAMVLSPAGDQAWVLAEGTQESDRKLLAIDLTTGHRTSNITNFSDPEQGQSASNYTDMVYDPNSNQFYLSAWREEEVEDSETGESYLQAIGSLHTVNATSGVRAQLELSGPEGFELLAPQGLFLRNSETLYVADEYGAQVLKVNPVSGETQVLADINTSLEALNAPVQVAWSESSQQLLVMQSSTGAVDMLGLDLTQSPAFSNLISEGEDISFGPVPLESSESLIVDDSSLRAFVLTTAADNVTEVDIASGERAILVEDVDPQGEQSKDMVYHPTSGVLYTVGGEDYYQQLLAVDPDSGDKVVVSTSRF</sequence>
<dbReference type="PANTHER" id="PTHR46182">
    <property type="entry name" value="FI19480P1"/>
    <property type="match status" value="1"/>
</dbReference>
<keyword evidence="4" id="KW-1185">Reference proteome</keyword>
<dbReference type="SUPFAM" id="SSF49299">
    <property type="entry name" value="PKD domain"/>
    <property type="match status" value="1"/>
</dbReference>
<dbReference type="PANTHER" id="PTHR46182:SF2">
    <property type="entry name" value="FI19480P1"/>
    <property type="match status" value="1"/>
</dbReference>
<dbReference type="Gene3D" id="2.60.40.10">
    <property type="entry name" value="Immunoglobulins"/>
    <property type="match status" value="2"/>
</dbReference>
<dbReference type="InterPro" id="IPR022409">
    <property type="entry name" value="PKD/Chitinase_dom"/>
</dbReference>
<dbReference type="InterPro" id="IPR013783">
    <property type="entry name" value="Ig-like_fold"/>
</dbReference>
<dbReference type="RefSeq" id="WP_302711108.1">
    <property type="nucleotide sequence ID" value="NZ_JAULRT010000032.1"/>
</dbReference>
<feature type="domain" description="PKD/Chitinase" evidence="2">
    <location>
        <begin position="67"/>
        <end position="165"/>
    </location>
</feature>
<evidence type="ECO:0000259" key="2">
    <source>
        <dbReference type="SMART" id="SM00089"/>
    </source>
</evidence>
<gene>
    <name evidence="3" type="ORF">QWI16_02295</name>
</gene>
<feature type="region of interest" description="Disordered" evidence="1">
    <location>
        <begin position="30"/>
        <end position="72"/>
    </location>
</feature>
<dbReference type="InterPro" id="IPR011042">
    <property type="entry name" value="6-blade_b-propeller_TolB-like"/>
</dbReference>
<evidence type="ECO:0000313" key="4">
    <source>
        <dbReference type="Proteomes" id="UP001168380"/>
    </source>
</evidence>
<evidence type="ECO:0000313" key="3">
    <source>
        <dbReference type="EMBL" id="MDO3380985.1"/>
    </source>
</evidence>
<dbReference type="Pfam" id="PF22352">
    <property type="entry name" value="K319L-like_PKD"/>
    <property type="match status" value="2"/>
</dbReference>
<comment type="caution">
    <text evidence="3">The sequence shown here is derived from an EMBL/GenBank/DDBJ whole genome shotgun (WGS) entry which is preliminary data.</text>
</comment>
<accession>A0ABT8TAP8</accession>
<organism evidence="3 4">
    <name type="scientific">Gilvimarinus algae</name>
    <dbReference type="NCBI Taxonomy" id="3058037"/>
    <lineage>
        <taxon>Bacteria</taxon>
        <taxon>Pseudomonadati</taxon>
        <taxon>Pseudomonadota</taxon>
        <taxon>Gammaproteobacteria</taxon>
        <taxon>Cellvibrionales</taxon>
        <taxon>Cellvibrionaceae</taxon>
        <taxon>Gilvimarinus</taxon>
    </lineage>
</organism>
<feature type="compositionally biased region" description="Low complexity" evidence="1">
    <location>
        <begin position="34"/>
        <end position="63"/>
    </location>
</feature>
<dbReference type="Proteomes" id="UP001168380">
    <property type="component" value="Unassembled WGS sequence"/>
</dbReference>
<dbReference type="InterPro" id="IPR035986">
    <property type="entry name" value="PKD_dom_sf"/>
</dbReference>
<dbReference type="SUPFAM" id="SSF75011">
    <property type="entry name" value="3-carboxy-cis,cis-mucoante lactonizing enzyme"/>
    <property type="match status" value="1"/>
</dbReference>
<feature type="domain" description="PKD/Chitinase" evidence="2">
    <location>
        <begin position="170"/>
        <end position="259"/>
    </location>
</feature>
<evidence type="ECO:0000256" key="1">
    <source>
        <dbReference type="SAM" id="MobiDB-lite"/>
    </source>
</evidence>
<dbReference type="SMART" id="SM00089">
    <property type="entry name" value="PKD"/>
    <property type="match status" value="2"/>
</dbReference>
<name>A0ABT8TAP8_9GAMM</name>
<proteinExistence type="predicted"/>
<dbReference type="Gene3D" id="2.120.10.30">
    <property type="entry name" value="TolB, C-terminal domain"/>
    <property type="match status" value="1"/>
</dbReference>
<reference evidence="3" key="1">
    <citation type="submission" date="2023-07" db="EMBL/GenBank/DDBJ databases">
        <title>Gilvimarinus algae sp. nov., isolated from the surface of Kelp.</title>
        <authorList>
            <person name="Sun Y.Y."/>
            <person name="Gong Y."/>
            <person name="Du Z.J."/>
        </authorList>
    </citation>
    <scope>NUCLEOTIDE SEQUENCE</scope>
    <source>
        <strain evidence="3">SDUM040014</strain>
    </source>
</reference>
<dbReference type="InterPro" id="IPR029865">
    <property type="entry name" value="KIAA0319-like"/>
</dbReference>
<protein>
    <submittedName>
        <fullName evidence="3">Ig-like domain-containing protein</fullName>
    </submittedName>
</protein>